<accession>A0ACC2GAH0</accession>
<name>A0ACC2GAH0_DALPE</name>
<protein>
    <submittedName>
        <fullName evidence="1">Uncharacterized protein</fullName>
    </submittedName>
</protein>
<reference evidence="1" key="1">
    <citation type="submission" date="2021-05" db="EMBL/GenBank/DDBJ databases">
        <authorList>
            <person name="Pan Q."/>
            <person name="Jouanno E."/>
            <person name="Zahm M."/>
            <person name="Klopp C."/>
            <person name="Cabau C."/>
            <person name="Louis A."/>
            <person name="Berthelot C."/>
            <person name="Parey E."/>
            <person name="Roest Crollius H."/>
            <person name="Montfort J."/>
            <person name="Robinson-Rechavi M."/>
            <person name="Bouchez O."/>
            <person name="Lampietro C."/>
            <person name="Lopez Roques C."/>
            <person name="Donnadieu C."/>
            <person name="Postlethwait J."/>
            <person name="Bobe J."/>
            <person name="Dillon D."/>
            <person name="Chandos A."/>
            <person name="von Hippel F."/>
            <person name="Guiguen Y."/>
        </authorList>
    </citation>
    <scope>NUCLEOTIDE SEQUENCE</scope>
    <source>
        <strain evidence="1">YG-Jan2019</strain>
    </source>
</reference>
<proteinExistence type="predicted"/>
<evidence type="ECO:0000313" key="1">
    <source>
        <dbReference type="EMBL" id="KAJ8000475.1"/>
    </source>
</evidence>
<organism evidence="1 2">
    <name type="scientific">Dallia pectoralis</name>
    <name type="common">Alaska blackfish</name>
    <dbReference type="NCBI Taxonomy" id="75939"/>
    <lineage>
        <taxon>Eukaryota</taxon>
        <taxon>Metazoa</taxon>
        <taxon>Chordata</taxon>
        <taxon>Craniata</taxon>
        <taxon>Vertebrata</taxon>
        <taxon>Euteleostomi</taxon>
        <taxon>Actinopterygii</taxon>
        <taxon>Neopterygii</taxon>
        <taxon>Teleostei</taxon>
        <taxon>Protacanthopterygii</taxon>
        <taxon>Esociformes</taxon>
        <taxon>Umbridae</taxon>
        <taxon>Dallia</taxon>
    </lineage>
</organism>
<gene>
    <name evidence="1" type="ORF">DPEC_G00180500</name>
</gene>
<sequence length="252" mass="28309">MTRSDLSKLFILVIVVIIICLPDILRPGVNFRCITFDPCRHQEVTSLCDHRHTPVEQKPVCTDNPSDTWYNVTDSKTIWFLCHTEADLSGLYGNTSMSGKRASISVVWVEGNATITLNGILTEERKERDDKRNKEGQAGIYCCLQTSLPSAPTNSNQCLIHIYTQRTNHNVSSEVLRSSMDYLWVLVVVVVVVVMLSTPTVVQTCMETRCCRSDHSVSSIRHILPDQTSDGVSPERSQGLPSKYRTSCWTTL</sequence>
<dbReference type="Proteomes" id="UP001157502">
    <property type="component" value="Chromosome 15"/>
</dbReference>
<keyword evidence="2" id="KW-1185">Reference proteome</keyword>
<dbReference type="EMBL" id="CM055742">
    <property type="protein sequence ID" value="KAJ8000475.1"/>
    <property type="molecule type" value="Genomic_DNA"/>
</dbReference>
<evidence type="ECO:0000313" key="2">
    <source>
        <dbReference type="Proteomes" id="UP001157502"/>
    </source>
</evidence>
<comment type="caution">
    <text evidence="1">The sequence shown here is derived from an EMBL/GenBank/DDBJ whole genome shotgun (WGS) entry which is preliminary data.</text>
</comment>